<evidence type="ECO:0000256" key="1">
    <source>
        <dbReference type="SAM" id="MobiDB-lite"/>
    </source>
</evidence>
<evidence type="ECO:0008006" key="6">
    <source>
        <dbReference type="Google" id="ProtNLM"/>
    </source>
</evidence>
<accession>A0AA49JSW3</accession>
<keyword evidence="5" id="KW-1185">Reference proteome</keyword>
<protein>
    <recommendedName>
        <fullName evidence="6">LTXXQ motif family protein</fullName>
    </recommendedName>
</protein>
<feature type="compositionally biased region" description="Low complexity" evidence="1">
    <location>
        <begin position="176"/>
        <end position="187"/>
    </location>
</feature>
<accession>A0AA49JYA4</accession>
<feature type="chain" id="PRO_5041209658" description="LTXXQ motif family protein" evidence="2">
    <location>
        <begin position="24"/>
        <end position="204"/>
    </location>
</feature>
<dbReference type="RefSeq" id="WP_367887075.1">
    <property type="nucleotide sequence ID" value="NZ_CP130612.1"/>
</dbReference>
<feature type="region of interest" description="Disordered" evidence="1">
    <location>
        <begin position="150"/>
        <end position="204"/>
    </location>
</feature>
<feature type="compositionally biased region" description="Low complexity" evidence="1">
    <location>
        <begin position="91"/>
        <end position="114"/>
    </location>
</feature>
<dbReference type="Proteomes" id="UP001229955">
    <property type="component" value="Chromosome"/>
</dbReference>
<dbReference type="KEGG" id="pspc:Strain318_000622"/>
<feature type="signal peptide" evidence="2">
    <location>
        <begin position="1"/>
        <end position="23"/>
    </location>
</feature>
<evidence type="ECO:0000256" key="2">
    <source>
        <dbReference type="SAM" id="SignalP"/>
    </source>
</evidence>
<proteinExistence type="predicted"/>
<organism evidence="4 5">
    <name type="scientific">Pseudogemmatithrix spongiicola</name>
    <dbReference type="NCBI Taxonomy" id="3062599"/>
    <lineage>
        <taxon>Bacteria</taxon>
        <taxon>Pseudomonadati</taxon>
        <taxon>Gemmatimonadota</taxon>
        <taxon>Gemmatimonadia</taxon>
        <taxon>Gemmatimonadales</taxon>
        <taxon>Gemmatimonadaceae</taxon>
        <taxon>Pseudogemmatithrix</taxon>
    </lineage>
</organism>
<name>A0AA49JYA4_9BACT</name>
<gene>
    <name evidence="3" type="ORF">Strain138_000622</name>
    <name evidence="4" type="ORF">Strain318_000622</name>
</gene>
<feature type="region of interest" description="Disordered" evidence="1">
    <location>
        <begin position="85"/>
        <end position="126"/>
    </location>
</feature>
<dbReference type="Gene3D" id="1.20.120.1490">
    <property type="match status" value="1"/>
</dbReference>
<evidence type="ECO:0000313" key="5">
    <source>
        <dbReference type="Proteomes" id="UP001229955"/>
    </source>
</evidence>
<dbReference type="AlphaFoldDB" id="A0AA49JYA4"/>
<dbReference type="EMBL" id="CP130613">
    <property type="protein sequence ID" value="WKW14287.1"/>
    <property type="molecule type" value="Genomic_DNA"/>
</dbReference>
<reference evidence="4" key="1">
    <citation type="submission" date="2023-07" db="EMBL/GenBank/DDBJ databases">
        <authorList>
            <person name="Haufschild T."/>
            <person name="Kallscheuer N."/>
            <person name="Hammer J."/>
            <person name="Kohn T."/>
            <person name="Kabuu M."/>
            <person name="Jogler M."/>
            <person name="Wohfarth N."/>
            <person name="Heuer A."/>
            <person name="Rohde M."/>
            <person name="van Teeseling M.C.F."/>
            <person name="Jogler C."/>
        </authorList>
    </citation>
    <scope>NUCLEOTIDE SEQUENCE</scope>
    <source>
        <strain evidence="3">Strain 138</strain>
        <strain evidence="4">Strain 318</strain>
    </source>
</reference>
<keyword evidence="2" id="KW-0732">Signal</keyword>
<sequence>MRSTLKVLTLAALVTGFGGVATAQQAPAAPRARGGVTAILNARRALDLTPRQVAQLDSIERGLHAERQRVTAAMRPAMDSLRQRVRTQGVPRDPAQRQQWQQQAAQRRAAMRPQMEQLRQRDSAATAAAERLLNDTQRGKWREMQAERRGFARGMRAGRGPGRGPALQGRPGQGRPGMLRGPQGPRAPMNPPMNPQMRRPAPDA</sequence>
<evidence type="ECO:0000313" key="4">
    <source>
        <dbReference type="EMBL" id="WKW14287.1"/>
    </source>
</evidence>
<dbReference type="EMBL" id="CP130612">
    <property type="protein sequence ID" value="WKW11377.1"/>
    <property type="molecule type" value="Genomic_DNA"/>
</dbReference>
<evidence type="ECO:0000313" key="3">
    <source>
        <dbReference type="EMBL" id="WKW11377.1"/>
    </source>
</evidence>
<feature type="compositionally biased region" description="Low complexity" evidence="1">
    <location>
        <begin position="195"/>
        <end position="204"/>
    </location>
</feature>